<dbReference type="EMBL" id="KQ965771">
    <property type="protein sequence ID" value="KXS14117.1"/>
    <property type="molecule type" value="Genomic_DNA"/>
</dbReference>
<reference evidence="1 2" key="1">
    <citation type="journal article" date="2015" name="Genome Biol. Evol.">
        <title>Phylogenomic analyses indicate that early fungi evolved digesting cell walls of algal ancestors of land plants.</title>
        <authorList>
            <person name="Chang Y."/>
            <person name="Wang S."/>
            <person name="Sekimoto S."/>
            <person name="Aerts A.L."/>
            <person name="Choi C."/>
            <person name="Clum A."/>
            <person name="LaButti K.M."/>
            <person name="Lindquist E.A."/>
            <person name="Yee Ngan C."/>
            <person name="Ohm R.A."/>
            <person name="Salamov A.A."/>
            <person name="Grigoriev I.V."/>
            <person name="Spatafora J.W."/>
            <person name="Berbee M.L."/>
        </authorList>
    </citation>
    <scope>NUCLEOTIDE SEQUENCE [LARGE SCALE GENOMIC DNA]</scope>
    <source>
        <strain evidence="1 2">JEL478</strain>
    </source>
</reference>
<name>A0A139ABJ2_GONPJ</name>
<protein>
    <recommendedName>
        <fullName evidence="3">RNI-like protein</fullName>
    </recommendedName>
</protein>
<evidence type="ECO:0008006" key="3">
    <source>
        <dbReference type="Google" id="ProtNLM"/>
    </source>
</evidence>
<sequence length="458" mass="50191">MHQLHNLEPSTVDYAAEYLSSILPGLESLSLNFGKLEKKEQFLKLIHLGAPDLDASRYTTITSLRLISTVIPETAVTGLTNFIASLSNLAILRLHDCELSEQDLAHVITAAPSATIRVLDLAHCSVGSSSGRAMGGLLRNSATVRELRLVDLHEERSMITLSFWQLFLDSLAFNRSLETLHIAQVPLGHNIIIQIGTALASHPTLRRLVMDGCFHWSGYYGSFALQYMWEKLALRQAQGHALEEIHFLDCLWLPTTIPDLCSFFTSPIPGLKILRLSLKSSNTHLETVTQLLTALPLATYTLAEFALTRSSLTHDMLTLLFESISDGRLVHRILRAPPSPSPDNLRDRAFPTFRLDLSGNPLLSDITTQCLISAWDDFTALPHPPDIADIPARDRVARFIVDLSGATLSDAARKGVRDLNGRNGMADVGLLVVAGADDGVGKSGGVGWKGRSDGFDEM</sequence>
<dbReference type="AlphaFoldDB" id="A0A139ABJ2"/>
<dbReference type="OrthoDB" id="10515830at2759"/>
<dbReference type="Gene3D" id="3.80.10.10">
    <property type="entry name" value="Ribonuclease Inhibitor"/>
    <property type="match status" value="1"/>
</dbReference>
<organism evidence="1 2">
    <name type="scientific">Gonapodya prolifera (strain JEL478)</name>
    <name type="common">Monoblepharis prolifera</name>
    <dbReference type="NCBI Taxonomy" id="1344416"/>
    <lineage>
        <taxon>Eukaryota</taxon>
        <taxon>Fungi</taxon>
        <taxon>Fungi incertae sedis</taxon>
        <taxon>Chytridiomycota</taxon>
        <taxon>Chytridiomycota incertae sedis</taxon>
        <taxon>Monoblepharidomycetes</taxon>
        <taxon>Monoblepharidales</taxon>
        <taxon>Gonapodyaceae</taxon>
        <taxon>Gonapodya</taxon>
    </lineage>
</organism>
<proteinExistence type="predicted"/>
<dbReference type="InterPro" id="IPR032675">
    <property type="entry name" value="LRR_dom_sf"/>
</dbReference>
<dbReference type="SUPFAM" id="SSF52047">
    <property type="entry name" value="RNI-like"/>
    <property type="match status" value="1"/>
</dbReference>
<accession>A0A139ABJ2</accession>
<evidence type="ECO:0000313" key="2">
    <source>
        <dbReference type="Proteomes" id="UP000070544"/>
    </source>
</evidence>
<evidence type="ECO:0000313" key="1">
    <source>
        <dbReference type="EMBL" id="KXS14117.1"/>
    </source>
</evidence>
<keyword evidence="2" id="KW-1185">Reference proteome</keyword>
<gene>
    <name evidence="1" type="ORF">M427DRAFT_354815</name>
</gene>
<dbReference type="Proteomes" id="UP000070544">
    <property type="component" value="Unassembled WGS sequence"/>
</dbReference>